<proteinExistence type="predicted"/>
<sequence>MVGKTERLAEKIASTAWQSCRLPADRDKGNVPSAPVTGRSTRSEVVALENQSYYSPPEKRIVAIVILSVEPAAKIALLSTIEGHLDESLPLALPMLGRYRQEDSGCEPGRSGRSGVGVWGNGYVAFGSKCLGYCGLRVHTEESKQALAKRIHPLLDLAFRESNGDFLISDPSYMLLIDISRYVIARSCCSLTPLTLGRV</sequence>
<evidence type="ECO:0000256" key="1">
    <source>
        <dbReference type="SAM" id="MobiDB-lite"/>
    </source>
</evidence>
<dbReference type="GeneID" id="84590543"/>
<protein>
    <submittedName>
        <fullName evidence="2">Uncharacterized protein</fullName>
    </submittedName>
</protein>
<reference evidence="2" key="2">
    <citation type="submission" date="2025-08" db="UniProtKB">
        <authorList>
            <consortium name="RefSeq"/>
        </authorList>
    </citation>
    <scope>IDENTIFICATION</scope>
</reference>
<name>A0AAJ8DXW2_ASPNG</name>
<accession>A0AAJ8DXW2</accession>
<dbReference type="VEuPathDB" id="FungiDB:An02g13070"/>
<dbReference type="KEGG" id="ang:An02g13070"/>
<dbReference type="AlphaFoldDB" id="A0AAJ8DXW2"/>
<evidence type="ECO:0000313" key="2">
    <source>
        <dbReference type="RefSeq" id="XP_059600125.1"/>
    </source>
</evidence>
<dbReference type="RefSeq" id="XP_059600125.1">
    <property type="nucleotide sequence ID" value="XM_059746731.1"/>
</dbReference>
<gene>
    <name evidence="2" type="ORF">An02g13070</name>
</gene>
<feature type="region of interest" description="Disordered" evidence="1">
    <location>
        <begin position="23"/>
        <end position="42"/>
    </location>
</feature>
<reference evidence="2" key="1">
    <citation type="submission" date="2025-02" db="EMBL/GenBank/DDBJ databases">
        <authorList>
            <consortium name="NCBI Genome Project"/>
        </authorList>
    </citation>
    <scope>NUCLEOTIDE SEQUENCE</scope>
</reference>
<organism evidence="2">
    <name type="scientific">Aspergillus niger</name>
    <dbReference type="NCBI Taxonomy" id="5061"/>
    <lineage>
        <taxon>Eukaryota</taxon>
        <taxon>Fungi</taxon>
        <taxon>Dikarya</taxon>
        <taxon>Ascomycota</taxon>
        <taxon>Pezizomycotina</taxon>
        <taxon>Eurotiomycetes</taxon>
        <taxon>Eurotiomycetidae</taxon>
        <taxon>Eurotiales</taxon>
        <taxon>Aspergillaceae</taxon>
        <taxon>Aspergillus</taxon>
        <taxon>Aspergillus subgen. Circumdati</taxon>
    </lineage>
</organism>